<dbReference type="Gene3D" id="2.40.170.20">
    <property type="entry name" value="TonB-dependent receptor, beta-barrel domain"/>
    <property type="match status" value="1"/>
</dbReference>
<evidence type="ECO:0000256" key="2">
    <source>
        <dbReference type="ARBA" id="ARBA00022448"/>
    </source>
</evidence>
<dbReference type="PANTHER" id="PTHR30069">
    <property type="entry name" value="TONB-DEPENDENT OUTER MEMBRANE RECEPTOR"/>
    <property type="match status" value="1"/>
</dbReference>
<comment type="caution">
    <text evidence="12">The sequence shown here is derived from an EMBL/GenBank/DDBJ whole genome shotgun (WGS) entry which is preliminary data.</text>
</comment>
<gene>
    <name evidence="12" type="ORF">GCM10008942_05960</name>
</gene>
<dbReference type="PROSITE" id="PS52016">
    <property type="entry name" value="TONB_DEPENDENT_REC_3"/>
    <property type="match status" value="1"/>
</dbReference>
<keyword evidence="5 9" id="KW-0798">TonB box</keyword>
<dbReference type="Pfam" id="PF07715">
    <property type="entry name" value="Plug"/>
    <property type="match status" value="1"/>
</dbReference>
<dbReference type="EMBL" id="BAAADD010000001">
    <property type="protein sequence ID" value="GAA0560287.1"/>
    <property type="molecule type" value="Genomic_DNA"/>
</dbReference>
<evidence type="ECO:0000256" key="3">
    <source>
        <dbReference type="ARBA" id="ARBA00022452"/>
    </source>
</evidence>
<dbReference type="InterPro" id="IPR036942">
    <property type="entry name" value="Beta-barrel_TonB_sf"/>
</dbReference>
<evidence type="ECO:0000256" key="4">
    <source>
        <dbReference type="ARBA" id="ARBA00022692"/>
    </source>
</evidence>
<keyword evidence="6 8" id="KW-0472">Membrane</keyword>
<evidence type="ECO:0000259" key="10">
    <source>
        <dbReference type="Pfam" id="PF00593"/>
    </source>
</evidence>
<evidence type="ECO:0000256" key="1">
    <source>
        <dbReference type="ARBA" id="ARBA00004571"/>
    </source>
</evidence>
<evidence type="ECO:0000313" key="12">
    <source>
        <dbReference type="EMBL" id="GAA0560287.1"/>
    </source>
</evidence>
<feature type="domain" description="TonB-dependent receptor-like beta-barrel" evidence="10">
    <location>
        <begin position="198"/>
        <end position="636"/>
    </location>
</feature>
<comment type="similarity">
    <text evidence="8 9">Belongs to the TonB-dependent receptor family.</text>
</comment>
<evidence type="ECO:0000256" key="7">
    <source>
        <dbReference type="ARBA" id="ARBA00023237"/>
    </source>
</evidence>
<organism evidence="12 13">
    <name type="scientific">Rhizomicrobium electricum</name>
    <dbReference type="NCBI Taxonomy" id="480070"/>
    <lineage>
        <taxon>Bacteria</taxon>
        <taxon>Pseudomonadati</taxon>
        <taxon>Pseudomonadota</taxon>
        <taxon>Alphaproteobacteria</taxon>
        <taxon>Micropepsales</taxon>
        <taxon>Micropepsaceae</taxon>
        <taxon>Rhizomicrobium</taxon>
    </lineage>
</organism>
<dbReference type="Proteomes" id="UP001499951">
    <property type="component" value="Unassembled WGS sequence"/>
</dbReference>
<keyword evidence="13" id="KW-1185">Reference proteome</keyword>
<keyword evidence="3 8" id="KW-1134">Transmembrane beta strand</keyword>
<evidence type="ECO:0000313" key="13">
    <source>
        <dbReference type="Proteomes" id="UP001499951"/>
    </source>
</evidence>
<dbReference type="Gene3D" id="2.170.130.10">
    <property type="entry name" value="TonB-dependent receptor, plug domain"/>
    <property type="match status" value="1"/>
</dbReference>
<evidence type="ECO:0000256" key="8">
    <source>
        <dbReference type="PROSITE-ProRule" id="PRU01360"/>
    </source>
</evidence>
<accession>A0ABP3P7G2</accession>
<dbReference type="Pfam" id="PF00593">
    <property type="entry name" value="TonB_dep_Rec_b-barrel"/>
    <property type="match status" value="1"/>
</dbReference>
<name>A0ABP3P7G2_9PROT</name>
<feature type="domain" description="TonB-dependent receptor plug" evidence="11">
    <location>
        <begin position="46"/>
        <end position="139"/>
    </location>
</feature>
<protein>
    <submittedName>
        <fullName evidence="12">TonB-dependent receptor</fullName>
    </submittedName>
</protein>
<proteinExistence type="inferred from homology"/>
<evidence type="ECO:0000256" key="5">
    <source>
        <dbReference type="ARBA" id="ARBA00023077"/>
    </source>
</evidence>
<dbReference type="InterPro" id="IPR039426">
    <property type="entry name" value="TonB-dep_rcpt-like"/>
</dbReference>
<reference evidence="13" key="1">
    <citation type="journal article" date="2019" name="Int. J. Syst. Evol. Microbiol.">
        <title>The Global Catalogue of Microorganisms (GCM) 10K type strain sequencing project: providing services to taxonomists for standard genome sequencing and annotation.</title>
        <authorList>
            <consortium name="The Broad Institute Genomics Platform"/>
            <consortium name="The Broad Institute Genome Sequencing Center for Infectious Disease"/>
            <person name="Wu L."/>
            <person name="Ma J."/>
        </authorList>
    </citation>
    <scope>NUCLEOTIDE SEQUENCE [LARGE SCALE GENOMIC DNA]</scope>
    <source>
        <strain evidence="13">JCM 15089</strain>
    </source>
</reference>
<keyword evidence="7 8" id="KW-0998">Cell outer membrane</keyword>
<keyword evidence="4 8" id="KW-0812">Transmembrane</keyword>
<keyword evidence="12" id="KW-0675">Receptor</keyword>
<evidence type="ECO:0000256" key="6">
    <source>
        <dbReference type="ARBA" id="ARBA00023136"/>
    </source>
</evidence>
<dbReference type="PANTHER" id="PTHR30069:SF37">
    <property type="entry name" value="FERRIC VIBRIOBACTIN RECEPTOR VIUA"/>
    <property type="match status" value="1"/>
</dbReference>
<keyword evidence="2 8" id="KW-0813">Transport</keyword>
<evidence type="ECO:0000256" key="9">
    <source>
        <dbReference type="RuleBase" id="RU003357"/>
    </source>
</evidence>
<dbReference type="RefSeq" id="WP_166931605.1">
    <property type="nucleotide sequence ID" value="NZ_BAAADD010000001.1"/>
</dbReference>
<dbReference type="InterPro" id="IPR012910">
    <property type="entry name" value="Plug_dom"/>
</dbReference>
<sequence length="667" mass="68230">MVAAVWLLTTPAAAVETVVVSAAPPDPVGTAAFSTVRLGTDELRVSPQLDEALSQVPGLSLYRRNSSLSANPTTQGVSLRSIAPSAAGRALVTLDGVPQNDPFGGWVIWSALPPEDIAEAEIVRGAGAGPYGAGALTGTIALKENTGGIRASLSGGELGLRRAAAAGGADLGGVSLYASAARSASDGWIPVNTTQRGAADDNLTLDGASAAVRLQAEPVAGTLISARVSGYRENRHSGIVGTGSETSGMIASFTAAHPVHDDLGWRLQAWIHTSDFAQTSAAISTDRATATPSNHQTATPATGWGANAAVRGEGLVAWEVGADVRTAHGNAHELASYQSGAFTLGRVSGGDSVVGGLYAEGAYREGPWLATLGVRADAWSSSNGHTAQTTLATGAITTQDWPSRSGVLPTARAGLRYGDDALYVRTAAYKGFRAPSLNELYRPFRLGNNVTMANPALKPETLAGVEIGAGGAFGKFAWDLTAFANRLHAAVTNVTVGAGPGTFPGAGFVPAGGLLIQRRNAGAINAPGIEGNVTYTDGPWRLSAAFDVLDQRVHGGTEAPQLTGKRPAQAPRTTLTAAADWKLTPALTASATVRYESNRFSDDANTLRLGASAVVGARLEYAFGDGPAAYVAADNLFDARVATSSSADGILSLDAPRIVSVGLTFAR</sequence>
<comment type="subcellular location">
    <subcellularLocation>
        <location evidence="1 8">Cell outer membrane</location>
        <topology evidence="1 8">Multi-pass membrane protein</topology>
    </subcellularLocation>
</comment>
<dbReference type="SUPFAM" id="SSF56935">
    <property type="entry name" value="Porins"/>
    <property type="match status" value="1"/>
</dbReference>
<dbReference type="InterPro" id="IPR037066">
    <property type="entry name" value="Plug_dom_sf"/>
</dbReference>
<dbReference type="InterPro" id="IPR000531">
    <property type="entry name" value="Beta-barrel_TonB"/>
</dbReference>
<evidence type="ECO:0000259" key="11">
    <source>
        <dbReference type="Pfam" id="PF07715"/>
    </source>
</evidence>